<organism evidence="2">
    <name type="scientific">Brassica cretica</name>
    <name type="common">Mustard</name>
    <dbReference type="NCBI Taxonomy" id="69181"/>
    <lineage>
        <taxon>Eukaryota</taxon>
        <taxon>Viridiplantae</taxon>
        <taxon>Streptophyta</taxon>
        <taxon>Embryophyta</taxon>
        <taxon>Tracheophyta</taxon>
        <taxon>Spermatophyta</taxon>
        <taxon>Magnoliopsida</taxon>
        <taxon>eudicotyledons</taxon>
        <taxon>Gunneridae</taxon>
        <taxon>Pentapetalae</taxon>
        <taxon>rosids</taxon>
        <taxon>malvids</taxon>
        <taxon>Brassicales</taxon>
        <taxon>Brassicaceae</taxon>
        <taxon>Brassiceae</taxon>
        <taxon>Brassica</taxon>
    </lineage>
</organism>
<dbReference type="Pfam" id="PF01938">
    <property type="entry name" value="TRAM"/>
    <property type="match status" value="1"/>
</dbReference>
<protein>
    <recommendedName>
        <fullName evidence="1">TRAM domain-containing protein</fullName>
    </recommendedName>
</protein>
<evidence type="ECO:0000259" key="1">
    <source>
        <dbReference type="Pfam" id="PF01938"/>
    </source>
</evidence>
<proteinExistence type="predicted"/>
<gene>
    <name evidence="2" type="ORF">F2Q70_00033855</name>
</gene>
<sequence length="154" mass="16430">MASSSLSSLSSILSNPQGCSLCFKASTRRGLSLAFLSSKLNHSSSSSALLPRCYRLTQNSIKRKKGFALDLSRSFSVSQTKFDGPSLHQFISKAQTSLTAPQTESESPEVGDFVEVKIERSTRASLYGEALAISKMSLFHDVGGVDAVVASCAN</sequence>
<dbReference type="EMBL" id="QGKY02000246">
    <property type="protein sequence ID" value="KAF2587136.1"/>
    <property type="molecule type" value="Genomic_DNA"/>
</dbReference>
<accession>A0A8S9K160</accession>
<comment type="caution">
    <text evidence="2">The sequence shown here is derived from an EMBL/GenBank/DDBJ whole genome shotgun (WGS) entry which is preliminary data.</text>
</comment>
<evidence type="ECO:0000313" key="2">
    <source>
        <dbReference type="EMBL" id="KAF2587136.1"/>
    </source>
</evidence>
<dbReference type="AlphaFoldDB" id="A0A8S9K160"/>
<reference evidence="2" key="1">
    <citation type="submission" date="2019-12" db="EMBL/GenBank/DDBJ databases">
        <title>Genome sequencing and annotation of Brassica cretica.</title>
        <authorList>
            <person name="Studholme D.J."/>
            <person name="Sarris P.F."/>
        </authorList>
    </citation>
    <scope>NUCLEOTIDE SEQUENCE</scope>
    <source>
        <strain evidence="2">PFS-102/07</strain>
        <tissue evidence="2">Leaf</tissue>
    </source>
</reference>
<dbReference type="InterPro" id="IPR002792">
    <property type="entry name" value="TRAM_dom"/>
</dbReference>
<name>A0A8S9K160_BRACR</name>
<feature type="domain" description="TRAM" evidence="1">
    <location>
        <begin position="107"/>
        <end position="131"/>
    </location>
</feature>